<dbReference type="Gene3D" id="1.10.630.10">
    <property type="entry name" value="Cytochrome P450"/>
    <property type="match status" value="1"/>
</dbReference>
<dbReference type="PANTHER" id="PTHR24305">
    <property type="entry name" value="CYTOCHROME P450"/>
    <property type="match status" value="1"/>
</dbReference>
<dbReference type="InterPro" id="IPR036396">
    <property type="entry name" value="Cyt_P450_sf"/>
</dbReference>
<dbReference type="RefSeq" id="XP_058309606.1">
    <property type="nucleotide sequence ID" value="XM_058450144.1"/>
</dbReference>
<evidence type="ECO:0000256" key="9">
    <source>
        <dbReference type="RuleBase" id="RU000461"/>
    </source>
</evidence>
<keyword evidence="7 9" id="KW-0503">Monooxygenase</keyword>
<reference evidence="10" key="1">
    <citation type="submission" date="2022-12" db="EMBL/GenBank/DDBJ databases">
        <authorList>
            <person name="Petersen C."/>
        </authorList>
    </citation>
    <scope>NUCLEOTIDE SEQUENCE</scope>
    <source>
        <strain evidence="10">IBT 15544</strain>
    </source>
</reference>
<comment type="caution">
    <text evidence="10">The sequence shown here is derived from an EMBL/GenBank/DDBJ whole genome shotgun (WGS) entry which is preliminary data.</text>
</comment>
<evidence type="ECO:0000313" key="10">
    <source>
        <dbReference type="EMBL" id="KAJ5211436.1"/>
    </source>
</evidence>
<keyword evidence="11" id="KW-1185">Reference proteome</keyword>
<evidence type="ECO:0008006" key="12">
    <source>
        <dbReference type="Google" id="ProtNLM"/>
    </source>
</evidence>
<sequence length="325" mass="36781">MFSHNYMLTMEEFINQVLTEFIMALDKRLAQDLNISVLATVRHPAERRRPHFLREIRRLDSFRQDRPEVPQYNHVCCLHGQVRIGLASLIKNVFGLIQAHGVKSLRDFRAMCTYKANMCIKSGKEGRFHFFSKLEEACKGQGSPMPYGKQVAEAGIVLNAGSDTTASGLTNTVVLLAKHSLALRKLRRELEGAWLRTRTHQNLTRATICGRFIPGGVTVSAPILKLNRNPNLFSNPDEFHPDRWFDKKQLPNLMKCVQPFSIGGRGCVGRNLAMIELTKVVATVVNRYELQLLQDELPFMARFNMNPGEGGEGMRVIDSLIHLPL</sequence>
<evidence type="ECO:0000256" key="8">
    <source>
        <dbReference type="PIRSR" id="PIRSR602401-1"/>
    </source>
</evidence>
<evidence type="ECO:0000256" key="1">
    <source>
        <dbReference type="ARBA" id="ARBA00001971"/>
    </source>
</evidence>
<dbReference type="InterPro" id="IPR017972">
    <property type="entry name" value="Cyt_P450_CS"/>
</dbReference>
<dbReference type="GO" id="GO:0020037">
    <property type="term" value="F:heme binding"/>
    <property type="evidence" value="ECO:0007669"/>
    <property type="project" value="InterPro"/>
</dbReference>
<dbReference type="GO" id="GO:0016705">
    <property type="term" value="F:oxidoreductase activity, acting on paired donors, with incorporation or reduction of molecular oxygen"/>
    <property type="evidence" value="ECO:0007669"/>
    <property type="project" value="InterPro"/>
</dbReference>
<protein>
    <recommendedName>
        <fullName evidence="12">Cytochrome P450</fullName>
    </recommendedName>
</protein>
<dbReference type="Pfam" id="PF00067">
    <property type="entry name" value="p450"/>
    <property type="match status" value="1"/>
</dbReference>
<evidence type="ECO:0000256" key="5">
    <source>
        <dbReference type="ARBA" id="ARBA00023002"/>
    </source>
</evidence>
<evidence type="ECO:0000256" key="6">
    <source>
        <dbReference type="ARBA" id="ARBA00023004"/>
    </source>
</evidence>
<dbReference type="AlphaFoldDB" id="A0A9W9N1J4"/>
<evidence type="ECO:0000256" key="2">
    <source>
        <dbReference type="ARBA" id="ARBA00010617"/>
    </source>
</evidence>
<keyword evidence="3 8" id="KW-0349">Heme</keyword>
<comment type="cofactor">
    <cofactor evidence="1 8">
        <name>heme</name>
        <dbReference type="ChEBI" id="CHEBI:30413"/>
    </cofactor>
</comment>
<keyword evidence="5 9" id="KW-0560">Oxidoreductase</keyword>
<evidence type="ECO:0000313" key="11">
    <source>
        <dbReference type="Proteomes" id="UP001150904"/>
    </source>
</evidence>
<dbReference type="InterPro" id="IPR001128">
    <property type="entry name" value="Cyt_P450"/>
</dbReference>
<dbReference type="GO" id="GO:0043386">
    <property type="term" value="P:mycotoxin biosynthetic process"/>
    <property type="evidence" value="ECO:0007669"/>
    <property type="project" value="UniProtKB-ARBA"/>
</dbReference>
<organism evidence="10 11">
    <name type="scientific">Penicillium cinerascens</name>
    <dbReference type="NCBI Taxonomy" id="70096"/>
    <lineage>
        <taxon>Eukaryota</taxon>
        <taxon>Fungi</taxon>
        <taxon>Dikarya</taxon>
        <taxon>Ascomycota</taxon>
        <taxon>Pezizomycotina</taxon>
        <taxon>Eurotiomycetes</taxon>
        <taxon>Eurotiomycetidae</taxon>
        <taxon>Eurotiales</taxon>
        <taxon>Aspergillaceae</taxon>
        <taxon>Penicillium</taxon>
    </lineage>
</organism>
<evidence type="ECO:0000256" key="4">
    <source>
        <dbReference type="ARBA" id="ARBA00022723"/>
    </source>
</evidence>
<dbReference type="GeneID" id="83177445"/>
<gene>
    <name evidence="10" type="ORF">N7498_003082</name>
</gene>
<dbReference type="EMBL" id="JAPQKR010000008">
    <property type="protein sequence ID" value="KAJ5211436.1"/>
    <property type="molecule type" value="Genomic_DNA"/>
</dbReference>
<dbReference type="GO" id="GO:0004497">
    <property type="term" value="F:monooxygenase activity"/>
    <property type="evidence" value="ECO:0007669"/>
    <property type="project" value="UniProtKB-KW"/>
</dbReference>
<dbReference type="PRINTS" id="PR00385">
    <property type="entry name" value="P450"/>
</dbReference>
<keyword evidence="4 8" id="KW-0479">Metal-binding</keyword>
<dbReference type="PANTHER" id="PTHR24305:SF29">
    <property type="entry name" value="BENZOATE-PARA-HYDROXYLASE"/>
    <property type="match status" value="1"/>
</dbReference>
<evidence type="ECO:0000256" key="7">
    <source>
        <dbReference type="ARBA" id="ARBA00023033"/>
    </source>
</evidence>
<name>A0A9W9N1J4_9EURO</name>
<evidence type="ECO:0000256" key="3">
    <source>
        <dbReference type="ARBA" id="ARBA00022617"/>
    </source>
</evidence>
<keyword evidence="6 8" id="KW-0408">Iron</keyword>
<dbReference type="PROSITE" id="PS00086">
    <property type="entry name" value="CYTOCHROME_P450"/>
    <property type="match status" value="1"/>
</dbReference>
<dbReference type="SUPFAM" id="SSF48264">
    <property type="entry name" value="Cytochrome P450"/>
    <property type="match status" value="1"/>
</dbReference>
<reference evidence="10" key="2">
    <citation type="journal article" date="2023" name="IMA Fungus">
        <title>Comparative genomic study of the Penicillium genus elucidates a diverse pangenome and 15 lateral gene transfer events.</title>
        <authorList>
            <person name="Petersen C."/>
            <person name="Sorensen T."/>
            <person name="Nielsen M.R."/>
            <person name="Sondergaard T.E."/>
            <person name="Sorensen J.L."/>
            <person name="Fitzpatrick D.A."/>
            <person name="Frisvad J.C."/>
            <person name="Nielsen K.L."/>
        </authorList>
    </citation>
    <scope>NUCLEOTIDE SEQUENCE</scope>
    <source>
        <strain evidence="10">IBT 15544</strain>
    </source>
</reference>
<dbReference type="Proteomes" id="UP001150904">
    <property type="component" value="Unassembled WGS sequence"/>
</dbReference>
<dbReference type="GO" id="GO:0005506">
    <property type="term" value="F:iron ion binding"/>
    <property type="evidence" value="ECO:0007669"/>
    <property type="project" value="InterPro"/>
</dbReference>
<accession>A0A9W9N1J4</accession>
<dbReference type="InterPro" id="IPR050121">
    <property type="entry name" value="Cytochrome_P450_monoxygenase"/>
</dbReference>
<proteinExistence type="inferred from homology"/>
<dbReference type="InterPro" id="IPR002401">
    <property type="entry name" value="Cyt_P450_E_grp-I"/>
</dbReference>
<feature type="binding site" description="axial binding residue" evidence="8">
    <location>
        <position position="267"/>
    </location>
    <ligand>
        <name>heme</name>
        <dbReference type="ChEBI" id="CHEBI:30413"/>
    </ligand>
    <ligandPart>
        <name>Fe</name>
        <dbReference type="ChEBI" id="CHEBI:18248"/>
    </ligandPart>
</feature>
<comment type="similarity">
    <text evidence="2 9">Belongs to the cytochrome P450 family.</text>
</comment>
<dbReference type="OrthoDB" id="2789670at2759"/>
<dbReference type="PRINTS" id="PR00463">
    <property type="entry name" value="EP450I"/>
</dbReference>